<sequence>MKIEHLAIWVKDLELMKDFYIKYFNMISNKKYHNPDKNFNSYFLNFPESSVRIELMTRPDIKVSVSERSQLYGLTHFVISTGSRTNVDNLTEILRKDGFTIISEPRTTGDGYYESVISDPEGNHIEITV</sequence>
<proteinExistence type="predicted"/>
<dbReference type="Proteomes" id="UP000559010">
    <property type="component" value="Unassembled WGS sequence"/>
</dbReference>
<dbReference type="RefSeq" id="WP_169678661.1">
    <property type="nucleotide sequence ID" value="NZ_JABBNU010000003.1"/>
</dbReference>
<protein>
    <recommendedName>
        <fullName evidence="1">VOC domain-containing protein</fullName>
    </recommendedName>
</protein>
<accession>A0A848IX98</accession>
<evidence type="ECO:0000259" key="1">
    <source>
        <dbReference type="PROSITE" id="PS51819"/>
    </source>
</evidence>
<feature type="domain" description="VOC" evidence="1">
    <location>
        <begin position="2"/>
        <end position="129"/>
    </location>
</feature>
<dbReference type="InterPro" id="IPR051332">
    <property type="entry name" value="Fosfomycin_Res_Enzymes"/>
</dbReference>
<dbReference type="InterPro" id="IPR037523">
    <property type="entry name" value="VOC_core"/>
</dbReference>
<dbReference type="InterPro" id="IPR029068">
    <property type="entry name" value="Glyas_Bleomycin-R_OHBP_Dase"/>
</dbReference>
<organism evidence="2 3">
    <name type="scientific">Marinigracilibium pacificum</name>
    <dbReference type="NCBI Taxonomy" id="2729599"/>
    <lineage>
        <taxon>Bacteria</taxon>
        <taxon>Pseudomonadati</taxon>
        <taxon>Bacteroidota</taxon>
        <taxon>Cytophagia</taxon>
        <taxon>Cytophagales</taxon>
        <taxon>Flammeovirgaceae</taxon>
        <taxon>Marinigracilibium</taxon>
    </lineage>
</organism>
<dbReference type="Pfam" id="PF00903">
    <property type="entry name" value="Glyoxalase"/>
    <property type="match status" value="1"/>
</dbReference>
<gene>
    <name evidence="2" type="ORF">HH304_05200</name>
</gene>
<comment type="caution">
    <text evidence="2">The sequence shown here is derived from an EMBL/GenBank/DDBJ whole genome shotgun (WGS) entry which is preliminary data.</text>
</comment>
<dbReference type="Gene3D" id="3.10.180.10">
    <property type="entry name" value="2,3-Dihydroxybiphenyl 1,2-Dioxygenase, domain 1"/>
    <property type="match status" value="1"/>
</dbReference>
<name>A0A848IX98_9BACT</name>
<dbReference type="PANTHER" id="PTHR36113:SF1">
    <property type="entry name" value="GLYOXALASE_BLEOMYCIN RESISTANCE PROTEIN_DIOXYGENASE"/>
    <property type="match status" value="1"/>
</dbReference>
<dbReference type="PANTHER" id="PTHR36113">
    <property type="entry name" value="LYASE, PUTATIVE-RELATED-RELATED"/>
    <property type="match status" value="1"/>
</dbReference>
<dbReference type="SUPFAM" id="SSF54593">
    <property type="entry name" value="Glyoxalase/Bleomycin resistance protein/Dihydroxybiphenyl dioxygenase"/>
    <property type="match status" value="1"/>
</dbReference>
<dbReference type="EMBL" id="JABBNU010000003">
    <property type="protein sequence ID" value="NMM47788.1"/>
    <property type="molecule type" value="Genomic_DNA"/>
</dbReference>
<dbReference type="InterPro" id="IPR004360">
    <property type="entry name" value="Glyas_Fos-R_dOase_dom"/>
</dbReference>
<reference evidence="2 3" key="1">
    <citation type="submission" date="2020-04" db="EMBL/GenBank/DDBJ databases">
        <title>Flammeovirgaceae bacterium KN852 isolated from deep sea.</title>
        <authorList>
            <person name="Zhang D.-C."/>
        </authorList>
    </citation>
    <scope>NUCLEOTIDE SEQUENCE [LARGE SCALE GENOMIC DNA]</scope>
    <source>
        <strain evidence="2 3">KN852</strain>
    </source>
</reference>
<evidence type="ECO:0000313" key="2">
    <source>
        <dbReference type="EMBL" id="NMM47788.1"/>
    </source>
</evidence>
<dbReference type="AlphaFoldDB" id="A0A848IX98"/>
<keyword evidence="3" id="KW-1185">Reference proteome</keyword>
<dbReference type="PROSITE" id="PS51819">
    <property type="entry name" value="VOC"/>
    <property type="match status" value="1"/>
</dbReference>
<evidence type="ECO:0000313" key="3">
    <source>
        <dbReference type="Proteomes" id="UP000559010"/>
    </source>
</evidence>